<dbReference type="NCBIfam" id="NF001138">
    <property type="entry name" value="PRK00143.1"/>
    <property type="match status" value="1"/>
</dbReference>
<feature type="domain" description="tRNA-specific 2-thiouridylase MnmA-like central" evidence="9">
    <location>
        <begin position="232"/>
        <end position="294"/>
    </location>
</feature>
<comment type="caution">
    <text evidence="10">The sequence shown here is derived from an EMBL/GenBank/DDBJ whole genome shotgun (WGS) entry which is preliminary data.</text>
</comment>
<dbReference type="CDD" id="cd01998">
    <property type="entry name" value="MnmA_TRMU-like"/>
    <property type="match status" value="1"/>
</dbReference>
<evidence type="ECO:0000256" key="1">
    <source>
        <dbReference type="ARBA" id="ARBA00022555"/>
    </source>
</evidence>
<dbReference type="FunFam" id="2.30.30.280:FF:000001">
    <property type="entry name" value="tRNA-specific 2-thiouridylase MnmA"/>
    <property type="match status" value="1"/>
</dbReference>
<dbReference type="GO" id="GO:0000049">
    <property type="term" value="F:tRNA binding"/>
    <property type="evidence" value="ECO:0007669"/>
    <property type="project" value="UniProtKB-KW"/>
</dbReference>
<organism evidence="10">
    <name type="scientific">hot springs metagenome</name>
    <dbReference type="NCBI Taxonomy" id="433727"/>
    <lineage>
        <taxon>unclassified sequences</taxon>
        <taxon>metagenomes</taxon>
        <taxon>ecological metagenomes</taxon>
    </lineage>
</organism>
<evidence type="ECO:0000259" key="9">
    <source>
        <dbReference type="Pfam" id="PF20259"/>
    </source>
</evidence>
<accession>A0A5J4L339</accession>
<dbReference type="Gene3D" id="2.40.30.10">
    <property type="entry name" value="Translation factors"/>
    <property type="match status" value="1"/>
</dbReference>
<evidence type="ECO:0000256" key="3">
    <source>
        <dbReference type="ARBA" id="ARBA00022694"/>
    </source>
</evidence>
<evidence type="ECO:0000256" key="2">
    <source>
        <dbReference type="ARBA" id="ARBA00022679"/>
    </source>
</evidence>
<dbReference type="Pfam" id="PF03054">
    <property type="entry name" value="tRNA_Me_trans"/>
    <property type="match status" value="1"/>
</dbReference>
<dbReference type="Gene3D" id="2.30.30.280">
    <property type="entry name" value="Adenine nucleotide alpha hydrolases-like domains"/>
    <property type="match status" value="1"/>
</dbReference>
<dbReference type="PANTHER" id="PTHR11933:SF5">
    <property type="entry name" value="MITOCHONDRIAL TRNA-SPECIFIC 2-THIOURIDYLASE 1"/>
    <property type="match status" value="1"/>
</dbReference>
<dbReference type="AlphaFoldDB" id="A0A5J4L339"/>
<dbReference type="HAMAP" id="MF_00144">
    <property type="entry name" value="tRNA_thiouridyl_MnmA"/>
    <property type="match status" value="1"/>
</dbReference>
<dbReference type="InterPro" id="IPR046884">
    <property type="entry name" value="MnmA-like_central"/>
</dbReference>
<keyword evidence="7" id="KW-1015">Disulfide bond</keyword>
<dbReference type="InterPro" id="IPR046885">
    <property type="entry name" value="MnmA-like_C"/>
</dbReference>
<dbReference type="GO" id="GO:0016783">
    <property type="term" value="F:sulfurtransferase activity"/>
    <property type="evidence" value="ECO:0007669"/>
    <property type="project" value="InterPro"/>
</dbReference>
<dbReference type="InterPro" id="IPR023382">
    <property type="entry name" value="MnmA-like_central_sf"/>
</dbReference>
<dbReference type="GO" id="GO:0005524">
    <property type="term" value="F:ATP binding"/>
    <property type="evidence" value="ECO:0007669"/>
    <property type="project" value="UniProtKB-KW"/>
</dbReference>
<evidence type="ECO:0000256" key="5">
    <source>
        <dbReference type="ARBA" id="ARBA00022840"/>
    </source>
</evidence>
<keyword evidence="6" id="KW-0694">RNA-binding</keyword>
<keyword evidence="2" id="KW-0808">Transferase</keyword>
<dbReference type="Pfam" id="PF20259">
    <property type="entry name" value="tRNA_Me_trans_M"/>
    <property type="match status" value="1"/>
</dbReference>
<name>A0A5J4L339_9ZZZZ</name>
<dbReference type="PANTHER" id="PTHR11933">
    <property type="entry name" value="TRNA 5-METHYLAMINOMETHYL-2-THIOURIDYLATE -METHYLTRANSFERASE"/>
    <property type="match status" value="1"/>
</dbReference>
<keyword evidence="1" id="KW-0820">tRNA-binding</keyword>
<keyword evidence="5" id="KW-0067">ATP-binding</keyword>
<dbReference type="InterPro" id="IPR004506">
    <property type="entry name" value="MnmA-like"/>
</dbReference>
<protein>
    <submittedName>
        <fullName evidence="10">tRNA 2-thiouridine(34) synthase MnmA</fullName>
    </submittedName>
</protein>
<dbReference type="GO" id="GO:0002143">
    <property type="term" value="P:tRNA wobble position uridine thiolation"/>
    <property type="evidence" value="ECO:0007669"/>
    <property type="project" value="TreeGrafter"/>
</dbReference>
<dbReference type="Pfam" id="PF20258">
    <property type="entry name" value="tRNA_Me_trans_C"/>
    <property type="match status" value="1"/>
</dbReference>
<gene>
    <name evidence="10" type="ORF">A45J_0933</name>
</gene>
<sequence length="376" mass="42306">MQKVIVGMSGGVDSSVTAYLLKTQGYDVEGISFILYEARMKNTFTGCCSIEAINDARRSAEQIGVKHSSIDLRDEFIQKVIEPFVEAYSKGITPNPCILCNKYIKFPYLLKTANEKNADFMATGHYARISNPSCDMHHLHPRKSCDFLGSSIQLKDKSLYNRPMLLKGVDAKKDQSYVLYVLRQEELSHLILPIGEKTKKEVREIANALNLSSAKRPESQEICFIEDRNYPKFLEHLTESKEGPIIDVETGNVLGRHKGLHLYTIGQRKRLGIATGKPLFVTKIDPSKNAIYVGPREAAMMKEFAVEGVNWLIKKDRTFRATVKVRSTMKDEPATVEVLDKDKVRIIYDEPQWAPAPGQSAVFYDRDVVVGGGIII</sequence>
<evidence type="ECO:0000256" key="4">
    <source>
        <dbReference type="ARBA" id="ARBA00022741"/>
    </source>
</evidence>
<evidence type="ECO:0000256" key="7">
    <source>
        <dbReference type="ARBA" id="ARBA00023157"/>
    </source>
</evidence>
<dbReference type="EMBL" id="BLAB01000001">
    <property type="protein sequence ID" value="GER93197.1"/>
    <property type="molecule type" value="Genomic_DNA"/>
</dbReference>
<dbReference type="Gene3D" id="3.40.50.620">
    <property type="entry name" value="HUPs"/>
    <property type="match status" value="1"/>
</dbReference>
<keyword evidence="3" id="KW-0819">tRNA processing</keyword>
<dbReference type="InterPro" id="IPR014729">
    <property type="entry name" value="Rossmann-like_a/b/a_fold"/>
</dbReference>
<evidence type="ECO:0000256" key="6">
    <source>
        <dbReference type="ARBA" id="ARBA00022884"/>
    </source>
</evidence>
<evidence type="ECO:0000313" key="10">
    <source>
        <dbReference type="EMBL" id="GER93197.1"/>
    </source>
</evidence>
<feature type="domain" description="tRNA-specific 2-thiouridylase MnmA-like C-terminal" evidence="8">
    <location>
        <begin position="302"/>
        <end position="375"/>
    </location>
</feature>
<dbReference type="SUPFAM" id="SSF52402">
    <property type="entry name" value="Adenine nucleotide alpha hydrolases-like"/>
    <property type="match status" value="1"/>
</dbReference>
<reference evidence="10" key="1">
    <citation type="submission" date="2019-10" db="EMBL/GenBank/DDBJ databases">
        <title>Metagenomic sequencing of thiosulfate-disproportionating enrichment culture.</title>
        <authorList>
            <person name="Umezawa K."/>
            <person name="Kojima H."/>
            <person name="Fukui M."/>
        </authorList>
    </citation>
    <scope>NUCLEOTIDE SEQUENCE</scope>
    <source>
        <strain evidence="10">45J</strain>
    </source>
</reference>
<evidence type="ECO:0000259" key="8">
    <source>
        <dbReference type="Pfam" id="PF20258"/>
    </source>
</evidence>
<proteinExistence type="inferred from homology"/>
<keyword evidence="4" id="KW-0547">Nucleotide-binding</keyword>